<evidence type="ECO:0008006" key="3">
    <source>
        <dbReference type="Google" id="ProtNLM"/>
    </source>
</evidence>
<evidence type="ECO:0000256" key="1">
    <source>
        <dbReference type="SAM" id="MobiDB-lite"/>
    </source>
</evidence>
<protein>
    <recommendedName>
        <fullName evidence="3">Flagellar protein FlaG</fullName>
    </recommendedName>
</protein>
<dbReference type="PANTHER" id="PTHR37166:SF1">
    <property type="entry name" value="PROTEIN FLAG"/>
    <property type="match status" value="1"/>
</dbReference>
<evidence type="ECO:0000313" key="2">
    <source>
        <dbReference type="EMBL" id="SVA23461.1"/>
    </source>
</evidence>
<proteinExistence type="predicted"/>
<dbReference type="Pfam" id="PF03646">
    <property type="entry name" value="FlaG"/>
    <property type="match status" value="1"/>
</dbReference>
<reference evidence="2" key="1">
    <citation type="submission" date="2018-05" db="EMBL/GenBank/DDBJ databases">
        <authorList>
            <person name="Lanie J.A."/>
            <person name="Ng W.-L."/>
            <person name="Kazmierczak K.M."/>
            <person name="Andrzejewski T.M."/>
            <person name="Davidsen T.M."/>
            <person name="Wayne K.J."/>
            <person name="Tettelin H."/>
            <person name="Glass J.I."/>
            <person name="Rusch D."/>
            <person name="Podicherti R."/>
            <person name="Tsui H.-C.T."/>
            <person name="Winkler M.E."/>
        </authorList>
    </citation>
    <scope>NUCLEOTIDE SEQUENCE</scope>
</reference>
<accession>A0A381U6U0</accession>
<dbReference type="InterPro" id="IPR035924">
    <property type="entry name" value="FlaG-like_sf"/>
</dbReference>
<gene>
    <name evidence="2" type="ORF">METZ01_LOCUS76315</name>
</gene>
<dbReference type="AlphaFoldDB" id="A0A381U6U0"/>
<dbReference type="EMBL" id="UINC01005773">
    <property type="protein sequence ID" value="SVA23461.1"/>
    <property type="molecule type" value="Genomic_DNA"/>
</dbReference>
<feature type="region of interest" description="Disordered" evidence="1">
    <location>
        <begin position="25"/>
        <end position="44"/>
    </location>
</feature>
<organism evidence="2">
    <name type="scientific">marine metagenome</name>
    <dbReference type="NCBI Taxonomy" id="408172"/>
    <lineage>
        <taxon>unclassified sequences</taxon>
        <taxon>metagenomes</taxon>
        <taxon>ecological metagenomes</taxon>
    </lineage>
</organism>
<dbReference type="InterPro" id="IPR005186">
    <property type="entry name" value="FlaG"/>
</dbReference>
<dbReference type="Gene3D" id="3.30.160.170">
    <property type="entry name" value="FlaG-like"/>
    <property type="match status" value="1"/>
</dbReference>
<name>A0A381U6U0_9ZZZZ</name>
<dbReference type="SUPFAM" id="SSF160214">
    <property type="entry name" value="FlaG-like"/>
    <property type="match status" value="1"/>
</dbReference>
<dbReference type="PANTHER" id="PTHR37166">
    <property type="entry name" value="PROTEIN FLAG"/>
    <property type="match status" value="1"/>
</dbReference>
<sequence length="118" mass="13361">MSVPIPFNPFEQRLNDQNVIKPKAIKNGSGELKPESLSKNENTLDEVQGSTAGEIKSSLIHSLNRKVDYHIEEDSNEVVVKIRDGETGEIIRQIPEEEFLRLTNRISDFNKSILDQTV</sequence>